<reference evidence="1 2" key="1">
    <citation type="submission" date="2018-04" db="EMBL/GenBank/DDBJ databases">
        <title>Genomic Encyclopedia of Archaeal and Bacterial Type Strains, Phase II (KMG-II): from individual species to whole genera.</title>
        <authorList>
            <person name="Goeker M."/>
        </authorList>
    </citation>
    <scope>NUCLEOTIDE SEQUENCE [LARGE SCALE GENOMIC DNA]</scope>
    <source>
        <strain evidence="1 2">DSM 29955</strain>
    </source>
</reference>
<dbReference type="RefSeq" id="WP_108387418.1">
    <property type="nucleotide sequence ID" value="NZ_QBUD01000011.1"/>
</dbReference>
<dbReference type="OrthoDB" id="9813056at2"/>
<evidence type="ECO:0008006" key="3">
    <source>
        <dbReference type="Google" id="ProtNLM"/>
    </source>
</evidence>
<proteinExistence type="predicted"/>
<accession>A0A2T6KAY3</accession>
<dbReference type="Gene3D" id="3.40.190.10">
    <property type="entry name" value="Periplasmic binding protein-like II"/>
    <property type="match status" value="1"/>
</dbReference>
<dbReference type="Proteomes" id="UP000244523">
    <property type="component" value="Unassembled WGS sequence"/>
</dbReference>
<comment type="caution">
    <text evidence="1">The sequence shown here is derived from an EMBL/GenBank/DDBJ whole genome shotgun (WGS) entry which is preliminary data.</text>
</comment>
<evidence type="ECO:0000313" key="2">
    <source>
        <dbReference type="Proteomes" id="UP000244523"/>
    </source>
</evidence>
<keyword evidence="2" id="KW-1185">Reference proteome</keyword>
<dbReference type="EMBL" id="QBUD01000011">
    <property type="protein sequence ID" value="PUB12039.1"/>
    <property type="molecule type" value="Genomic_DNA"/>
</dbReference>
<sequence>MIINLPFSALRAFEAVVCLSGFSAAPTWDFWARNCGLTLPKPAKTRCFGQSNIVVQAAIQGLGVALGRKP</sequence>
<protein>
    <recommendedName>
        <fullName evidence="3">LysR substrate binding domain-containing protein</fullName>
    </recommendedName>
</protein>
<name>A0A2T6KAY3_9RHOB</name>
<evidence type="ECO:0000313" key="1">
    <source>
        <dbReference type="EMBL" id="PUB12039.1"/>
    </source>
</evidence>
<dbReference type="AlphaFoldDB" id="A0A2T6KAY3"/>
<organism evidence="1 2">
    <name type="scientific">Yoonia sediminilitoris</name>
    <dbReference type="NCBI Taxonomy" id="1286148"/>
    <lineage>
        <taxon>Bacteria</taxon>
        <taxon>Pseudomonadati</taxon>
        <taxon>Pseudomonadota</taxon>
        <taxon>Alphaproteobacteria</taxon>
        <taxon>Rhodobacterales</taxon>
        <taxon>Paracoccaceae</taxon>
        <taxon>Yoonia</taxon>
    </lineage>
</organism>
<gene>
    <name evidence="1" type="ORF">C8N45_11116</name>
</gene>